<dbReference type="Pfam" id="PF04502">
    <property type="entry name" value="Saf4_Yju2"/>
    <property type="match status" value="1"/>
</dbReference>
<proteinExistence type="predicted"/>
<comment type="caution">
    <text evidence="2">The sequence shown here is derived from an EMBL/GenBank/DDBJ whole genome shotgun (WGS) entry which is preliminary data.</text>
</comment>
<dbReference type="OrthoDB" id="674963at2759"/>
<dbReference type="EMBL" id="NDIQ01000022">
    <property type="protein sequence ID" value="PRT56519.1"/>
    <property type="molecule type" value="Genomic_DNA"/>
</dbReference>
<dbReference type="STRING" id="45607.A0A2T0FNH8"/>
<name>A0A2T0FNH8_9ASCO</name>
<protein>
    <submittedName>
        <fullName evidence="2">Pre-mRNA-splicing factor cwf16</fullName>
    </submittedName>
</protein>
<dbReference type="InterPro" id="IPR007590">
    <property type="entry name" value="Saf4/Yju2"/>
</dbReference>
<dbReference type="PANTHER" id="PTHR12111">
    <property type="entry name" value="SPLICING FACTOR YJU2"/>
    <property type="match status" value="1"/>
</dbReference>
<feature type="compositionally biased region" description="Basic and acidic residues" evidence="1">
    <location>
        <begin position="99"/>
        <end position="115"/>
    </location>
</feature>
<organism evidence="2 3">
    <name type="scientific">Wickerhamiella sorbophila</name>
    <dbReference type="NCBI Taxonomy" id="45607"/>
    <lineage>
        <taxon>Eukaryota</taxon>
        <taxon>Fungi</taxon>
        <taxon>Dikarya</taxon>
        <taxon>Ascomycota</taxon>
        <taxon>Saccharomycotina</taxon>
        <taxon>Dipodascomycetes</taxon>
        <taxon>Dipodascales</taxon>
        <taxon>Trichomonascaceae</taxon>
        <taxon>Wickerhamiella</taxon>
    </lineage>
</organism>
<feature type="region of interest" description="Disordered" evidence="1">
    <location>
        <begin position="99"/>
        <end position="127"/>
    </location>
</feature>
<evidence type="ECO:0000256" key="1">
    <source>
        <dbReference type="SAM" id="MobiDB-lite"/>
    </source>
</evidence>
<dbReference type="GO" id="GO:0071006">
    <property type="term" value="C:U2-type catalytic step 1 spliceosome"/>
    <property type="evidence" value="ECO:0007669"/>
    <property type="project" value="TreeGrafter"/>
</dbReference>
<sequence>MKNVRLMAPFAMHCSECQHFIYKGTKFNARKRITDESYLDIAVISFTIRCPRCANEIVFKTDPKTSDYIVVSGGARNLEPWRQKELEDETVEERLARLHEEAKSKPKDALEELEKSTNQSKLESQRDRELLVAKKKADMVQAAAARAALGPAQSDLKTVDLKRARPVPVLATTMKKKKKSLGIVKK</sequence>
<accession>A0A2T0FNH8</accession>
<reference evidence="2 3" key="1">
    <citation type="submission" date="2017-04" db="EMBL/GenBank/DDBJ databases">
        <title>Genome sequencing of [Candida] sorbophila.</title>
        <authorList>
            <person name="Ahn J.O."/>
        </authorList>
    </citation>
    <scope>NUCLEOTIDE SEQUENCE [LARGE SCALE GENOMIC DNA]</scope>
    <source>
        <strain evidence="2 3">DS02</strain>
    </source>
</reference>
<dbReference type="GeneID" id="36517887"/>
<dbReference type="GO" id="GO:0000398">
    <property type="term" value="P:mRNA splicing, via spliceosome"/>
    <property type="evidence" value="ECO:0007669"/>
    <property type="project" value="InterPro"/>
</dbReference>
<dbReference type="PANTHER" id="PTHR12111:SF1">
    <property type="entry name" value="SPLICING FACTOR YJU2"/>
    <property type="match status" value="1"/>
</dbReference>
<dbReference type="AlphaFoldDB" id="A0A2T0FNH8"/>
<evidence type="ECO:0000313" key="3">
    <source>
        <dbReference type="Proteomes" id="UP000238350"/>
    </source>
</evidence>
<gene>
    <name evidence="2" type="ORF">B9G98_04139</name>
</gene>
<evidence type="ECO:0000313" key="2">
    <source>
        <dbReference type="EMBL" id="PRT56519.1"/>
    </source>
</evidence>
<dbReference type="RefSeq" id="XP_024666464.1">
    <property type="nucleotide sequence ID" value="XM_024810696.1"/>
</dbReference>
<dbReference type="Proteomes" id="UP000238350">
    <property type="component" value="Unassembled WGS sequence"/>
</dbReference>
<keyword evidence="3" id="KW-1185">Reference proteome</keyword>